<accession>A0ABN7EJX8</accession>
<dbReference type="Proteomes" id="UP000474567">
    <property type="component" value="Unassembled WGS sequence"/>
</dbReference>
<organism evidence="1 2">
    <name type="scientific">Flavobacterium collinsii</name>
    <dbReference type="NCBI Taxonomy" id="1114861"/>
    <lineage>
        <taxon>Bacteria</taxon>
        <taxon>Pseudomonadati</taxon>
        <taxon>Bacteroidota</taxon>
        <taxon>Flavobacteriia</taxon>
        <taxon>Flavobacteriales</taxon>
        <taxon>Flavobacteriaceae</taxon>
        <taxon>Flavobacterium</taxon>
    </lineage>
</organism>
<dbReference type="EMBL" id="CADCST010000085">
    <property type="protein sequence ID" value="CAA9198925.1"/>
    <property type="molecule type" value="Genomic_DNA"/>
</dbReference>
<reference evidence="1 2" key="1">
    <citation type="submission" date="2020-02" db="EMBL/GenBank/DDBJ databases">
        <authorList>
            <person name="Criscuolo A."/>
        </authorList>
    </citation>
    <scope>NUCLEOTIDE SEQUENCE [LARGE SCALE GENOMIC DNA]</scope>
    <source>
        <strain evidence="1">CECT7796</strain>
    </source>
</reference>
<proteinExistence type="predicted"/>
<gene>
    <name evidence="1" type="ORF">FLACOL7796_02464</name>
</gene>
<evidence type="ECO:0000313" key="2">
    <source>
        <dbReference type="Proteomes" id="UP000474567"/>
    </source>
</evidence>
<sequence length="34" mass="4216">MDFRKILILNETTFDKNKRMIRPDQLLLELPERK</sequence>
<comment type="caution">
    <text evidence="1">The sequence shown here is derived from an EMBL/GenBank/DDBJ whole genome shotgun (WGS) entry which is preliminary data.</text>
</comment>
<protein>
    <submittedName>
        <fullName evidence="1">Uncharacterized protein</fullName>
    </submittedName>
</protein>
<evidence type="ECO:0000313" key="1">
    <source>
        <dbReference type="EMBL" id="CAA9198925.1"/>
    </source>
</evidence>
<name>A0ABN7EJX8_9FLAO</name>
<keyword evidence="2" id="KW-1185">Reference proteome</keyword>